<proteinExistence type="predicted"/>
<protein>
    <submittedName>
        <fullName evidence="3">Histone chaperone RTT106-like</fullName>
    </submittedName>
</protein>
<name>A0A6P4YTX8_BRABE</name>
<feature type="compositionally biased region" description="Acidic residues" evidence="1">
    <location>
        <begin position="129"/>
        <end position="149"/>
    </location>
</feature>
<dbReference type="AlphaFoldDB" id="A0A6P4YTX8"/>
<gene>
    <name evidence="3" type="primary">LOC109472466</name>
</gene>
<evidence type="ECO:0000313" key="3">
    <source>
        <dbReference type="RefSeq" id="XP_019627803.1"/>
    </source>
</evidence>
<feature type="compositionally biased region" description="Basic and acidic residues" evidence="1">
    <location>
        <begin position="90"/>
        <end position="102"/>
    </location>
</feature>
<dbReference type="KEGG" id="bbel:109472466"/>
<feature type="region of interest" description="Disordered" evidence="1">
    <location>
        <begin position="83"/>
        <end position="172"/>
    </location>
</feature>
<dbReference type="OrthoDB" id="8491220at2759"/>
<sequence>MLILDSSLSFFFYFVSRGRVSAEVLNEDDCEFLKNSGQLFMSDEESDTDDKSVVWVKPPEWRAPRLTHLVLLCQAVLDQNRKDRRLPFSSKERKSKSGDFTDRQPPAGRAAQDYTWDPAREDQGRDADEGAEDNGDDENNGVEGNEDIADGNGGNTDSNRGNDEDDKDDDNE</sequence>
<evidence type="ECO:0000313" key="2">
    <source>
        <dbReference type="Proteomes" id="UP000515135"/>
    </source>
</evidence>
<accession>A0A6P4YTX8</accession>
<dbReference type="InterPro" id="IPR028101">
    <property type="entry name" value="DUF4616"/>
</dbReference>
<dbReference type="Proteomes" id="UP000515135">
    <property type="component" value="Unplaced"/>
</dbReference>
<dbReference type="PANTHER" id="PTHR14375">
    <property type="entry name" value="SIMILAR TO RIKEN CDNA 4931414P19"/>
    <property type="match status" value="1"/>
</dbReference>
<keyword evidence="2" id="KW-1185">Reference proteome</keyword>
<feature type="compositionally biased region" description="Acidic residues" evidence="1">
    <location>
        <begin position="163"/>
        <end position="172"/>
    </location>
</feature>
<dbReference type="PANTHER" id="PTHR14375:SF2">
    <property type="entry name" value="SIMILAR TO RIKEN CDNA 4931414P19"/>
    <property type="match status" value="1"/>
</dbReference>
<reference evidence="3" key="1">
    <citation type="submission" date="2025-08" db="UniProtKB">
        <authorList>
            <consortium name="RefSeq"/>
        </authorList>
    </citation>
    <scope>IDENTIFICATION</scope>
    <source>
        <tissue evidence="3">Gonad</tissue>
    </source>
</reference>
<feature type="compositionally biased region" description="Basic and acidic residues" evidence="1">
    <location>
        <begin position="118"/>
        <end position="128"/>
    </location>
</feature>
<dbReference type="RefSeq" id="XP_019627803.1">
    <property type="nucleotide sequence ID" value="XM_019772244.1"/>
</dbReference>
<organism evidence="2 3">
    <name type="scientific">Branchiostoma belcheri</name>
    <name type="common">Amphioxus</name>
    <dbReference type="NCBI Taxonomy" id="7741"/>
    <lineage>
        <taxon>Eukaryota</taxon>
        <taxon>Metazoa</taxon>
        <taxon>Chordata</taxon>
        <taxon>Cephalochordata</taxon>
        <taxon>Leptocardii</taxon>
        <taxon>Amphioxiformes</taxon>
        <taxon>Branchiostomatidae</taxon>
        <taxon>Branchiostoma</taxon>
    </lineage>
</organism>
<evidence type="ECO:0000256" key="1">
    <source>
        <dbReference type="SAM" id="MobiDB-lite"/>
    </source>
</evidence>
<dbReference type="GeneID" id="109472466"/>